<dbReference type="AlphaFoldDB" id="A0A1X7EAC9"/>
<dbReference type="GO" id="GO:0008080">
    <property type="term" value="F:N-acetyltransferase activity"/>
    <property type="evidence" value="ECO:0007669"/>
    <property type="project" value="InterPro"/>
</dbReference>
<evidence type="ECO:0000313" key="2">
    <source>
        <dbReference type="EMBL" id="SMF30080.1"/>
    </source>
</evidence>
<dbReference type="InterPro" id="IPR000182">
    <property type="entry name" value="GNAT_dom"/>
</dbReference>
<keyword evidence="3" id="KW-1185">Reference proteome</keyword>
<dbReference type="RefSeq" id="WP_170921432.1">
    <property type="nucleotide sequence ID" value="NZ_FWZU01000004.1"/>
</dbReference>
<dbReference type="NCBIfam" id="TIGR03827">
    <property type="entry name" value="GNAT_ablB"/>
    <property type="match status" value="1"/>
</dbReference>
<evidence type="ECO:0000259" key="1">
    <source>
        <dbReference type="PROSITE" id="PS51186"/>
    </source>
</evidence>
<feature type="domain" description="N-acetyltransferase" evidence="1">
    <location>
        <begin position="127"/>
        <end position="279"/>
    </location>
</feature>
<dbReference type="STRING" id="1519643.SAMN06295933_2810"/>
<organism evidence="2 3">
    <name type="scientific">Desulfovibrio gilichinskyi</name>
    <dbReference type="NCBI Taxonomy" id="1519643"/>
    <lineage>
        <taxon>Bacteria</taxon>
        <taxon>Pseudomonadati</taxon>
        <taxon>Thermodesulfobacteriota</taxon>
        <taxon>Desulfovibrionia</taxon>
        <taxon>Desulfovibrionales</taxon>
        <taxon>Desulfovibrionaceae</taxon>
        <taxon>Desulfovibrio</taxon>
    </lineage>
</organism>
<dbReference type="PROSITE" id="PS51186">
    <property type="entry name" value="GNAT"/>
    <property type="match status" value="1"/>
</dbReference>
<dbReference type="InterPro" id="IPR022525">
    <property type="entry name" value="GNAT_AblB"/>
</dbReference>
<dbReference type="Proteomes" id="UP000192906">
    <property type="component" value="Unassembled WGS sequence"/>
</dbReference>
<gene>
    <name evidence="2" type="ORF">SAMN06295933_2810</name>
</gene>
<name>A0A1X7EAC9_9BACT</name>
<keyword evidence="2" id="KW-0808">Transferase</keyword>
<dbReference type="Gene3D" id="3.40.630.30">
    <property type="match status" value="1"/>
</dbReference>
<evidence type="ECO:0000313" key="3">
    <source>
        <dbReference type="Proteomes" id="UP000192906"/>
    </source>
</evidence>
<reference evidence="3" key="1">
    <citation type="submission" date="2017-04" db="EMBL/GenBank/DDBJ databases">
        <authorList>
            <person name="Varghese N."/>
            <person name="Submissions S."/>
        </authorList>
    </citation>
    <scope>NUCLEOTIDE SEQUENCE [LARGE SCALE GENOMIC DNA]</scope>
    <source>
        <strain evidence="3">K3S</strain>
    </source>
</reference>
<dbReference type="EMBL" id="FWZU01000004">
    <property type="protein sequence ID" value="SMF30080.1"/>
    <property type="molecule type" value="Genomic_DNA"/>
</dbReference>
<protein>
    <submittedName>
        <fullName evidence="2">Beta-lysine acetyltransferase</fullName>
    </submittedName>
</protein>
<accession>A0A1X7EAC9</accession>
<proteinExistence type="predicted"/>
<dbReference type="SUPFAM" id="SSF55729">
    <property type="entry name" value="Acyl-CoA N-acyltransferases (Nat)"/>
    <property type="match status" value="1"/>
</dbReference>
<dbReference type="Pfam" id="PF00583">
    <property type="entry name" value="Acetyltransf_1"/>
    <property type="match status" value="1"/>
</dbReference>
<dbReference type="InterPro" id="IPR016181">
    <property type="entry name" value="Acyl_CoA_acyltransferase"/>
</dbReference>
<sequence>MTPDKIKNIGQSTIQIGPLNDRIYLMELSPEDMPDIVSELKSKAKSADVSKIFAKVPSELSPHFVTEGFAEEATVPNLFSDDDGTFLSFYRSSARAEIKDQDKLDHIIEVAEGKSGTGINDKLAKGLSIRKLTKADSSSLATLYKEVFSTYPFPVHDAEYIENEINQNGCFYGVFHKEELIGAASAEAGHDGWSVELTDFAVRPEYRKKGIAGTLLHRLEEESLVAGKMCFFTIARACSYGINSLFAKAGYTYSGTIPNNTNISGSLETMNIWFKHPVDNQSA</sequence>
<dbReference type="CDD" id="cd04301">
    <property type="entry name" value="NAT_SF"/>
    <property type="match status" value="1"/>
</dbReference>